<dbReference type="InterPro" id="IPR000043">
    <property type="entry name" value="Adenosylhomocysteinase-like"/>
</dbReference>
<evidence type="ECO:0000256" key="1">
    <source>
        <dbReference type="ARBA" id="ARBA00001911"/>
    </source>
</evidence>
<dbReference type="InterPro" id="IPR036291">
    <property type="entry name" value="NAD(P)-bd_dom_sf"/>
</dbReference>
<dbReference type="GO" id="GO:0033353">
    <property type="term" value="P:S-adenosylmethionine cycle"/>
    <property type="evidence" value="ECO:0007669"/>
    <property type="project" value="TreeGrafter"/>
</dbReference>
<accession>A0A7G9Y1E7</accession>
<dbReference type="AlphaFoldDB" id="A0A7G9Y1E7"/>
<evidence type="ECO:0000259" key="5">
    <source>
        <dbReference type="SMART" id="SM00997"/>
    </source>
</evidence>
<dbReference type="InterPro" id="IPR015878">
    <property type="entry name" value="Ado_hCys_hydrolase_NAD-bd"/>
</dbReference>
<dbReference type="SUPFAM" id="SSF52283">
    <property type="entry name" value="Formate/glycerate dehydrogenase catalytic domain-like"/>
    <property type="match status" value="1"/>
</dbReference>
<dbReference type="Gene3D" id="3.40.50.1480">
    <property type="entry name" value="Adenosylhomocysteinase-like"/>
    <property type="match status" value="1"/>
</dbReference>
<dbReference type="GO" id="GO:0004013">
    <property type="term" value="F:adenosylhomocysteinase activity"/>
    <property type="evidence" value="ECO:0007669"/>
    <property type="project" value="TreeGrafter"/>
</dbReference>
<comment type="cofactor">
    <cofactor evidence="1">
        <name>NAD(+)</name>
        <dbReference type="ChEBI" id="CHEBI:57540"/>
    </cofactor>
</comment>
<dbReference type="SMART" id="SM00996">
    <property type="entry name" value="AdoHcyase"/>
    <property type="match status" value="1"/>
</dbReference>
<sequence>MRAKGLGANVVVVEVNPRKALEAVMDGYRVMPMADAARIGDLFITVSGDISVIRAEHFEMMQDQAIVANSGHFNVELDLPGLSSVAVGISEVKEDVMEYLLANGNRIYVLAEGRLVNLASAFGHPPEVMDMSFANQALCVRHIAEHGEGLENQVYHVPTEIDEEVAALKLSAMGIQIETLTAEQDEYLHSWTLGT</sequence>
<dbReference type="GO" id="GO:0005829">
    <property type="term" value="C:cytosol"/>
    <property type="evidence" value="ECO:0007669"/>
    <property type="project" value="TreeGrafter"/>
</dbReference>
<dbReference type="GO" id="GO:0006730">
    <property type="term" value="P:one-carbon metabolic process"/>
    <property type="evidence" value="ECO:0007669"/>
    <property type="project" value="UniProtKB-KW"/>
</dbReference>
<dbReference type="InterPro" id="IPR042172">
    <property type="entry name" value="Adenosylhomocyst_ase-like_sf"/>
</dbReference>
<dbReference type="EC" id="3.3.1.-" evidence="6"/>
<organism evidence="6">
    <name type="scientific">Candidatus Methanogaster sp. ANME-2c ERB4</name>
    <dbReference type="NCBI Taxonomy" id="2759911"/>
    <lineage>
        <taxon>Archaea</taxon>
        <taxon>Methanobacteriati</taxon>
        <taxon>Methanobacteriota</taxon>
        <taxon>Stenosarchaea group</taxon>
        <taxon>Methanomicrobia</taxon>
        <taxon>Methanosarcinales</taxon>
        <taxon>ANME-2 cluster</taxon>
        <taxon>Candidatus Methanogasteraceae</taxon>
        <taxon>Candidatus Methanogaster</taxon>
    </lineage>
</organism>
<gene>
    <name evidence="6" type="ORF">LAHICIGM_00004</name>
</gene>
<evidence type="ECO:0000256" key="3">
    <source>
        <dbReference type="ARBA" id="ARBA00022563"/>
    </source>
</evidence>
<reference evidence="6" key="1">
    <citation type="submission" date="2020-06" db="EMBL/GenBank/DDBJ databases">
        <title>Unique genomic features of the anaerobic methanotrophic archaea.</title>
        <authorList>
            <person name="Chadwick G.L."/>
            <person name="Skennerton C.T."/>
            <person name="Laso-Perez R."/>
            <person name="Leu A.O."/>
            <person name="Speth D.R."/>
            <person name="Yu H."/>
            <person name="Morgan-Lang C."/>
            <person name="Hatzenpichler R."/>
            <person name="Goudeau D."/>
            <person name="Malmstrom R."/>
            <person name="Brazelton W.J."/>
            <person name="Woyke T."/>
            <person name="Hallam S.J."/>
            <person name="Tyson G.W."/>
            <person name="Wegener G."/>
            <person name="Boetius A."/>
            <person name="Orphan V."/>
        </authorList>
    </citation>
    <scope>NUCLEOTIDE SEQUENCE</scope>
</reference>
<keyword evidence="3" id="KW-0554">One-carbon metabolism</keyword>
<dbReference type="PANTHER" id="PTHR23420:SF0">
    <property type="entry name" value="ADENOSYLHOMOCYSTEINASE"/>
    <property type="match status" value="1"/>
</dbReference>
<dbReference type="SMART" id="SM00997">
    <property type="entry name" value="AdoHcyase_NAD"/>
    <property type="match status" value="1"/>
</dbReference>
<keyword evidence="6" id="KW-0378">Hydrolase</keyword>
<dbReference type="SUPFAM" id="SSF51735">
    <property type="entry name" value="NAD(P)-binding Rossmann-fold domains"/>
    <property type="match status" value="1"/>
</dbReference>
<comment type="similarity">
    <text evidence="2">Belongs to the adenosylhomocysteinase family.</text>
</comment>
<proteinExistence type="inferred from homology"/>
<keyword evidence="4" id="KW-0520">NAD</keyword>
<name>A0A7G9Y1E7_9EURY</name>
<evidence type="ECO:0000256" key="2">
    <source>
        <dbReference type="ARBA" id="ARBA00007122"/>
    </source>
</evidence>
<evidence type="ECO:0000256" key="4">
    <source>
        <dbReference type="ARBA" id="ARBA00023027"/>
    </source>
</evidence>
<evidence type="ECO:0000313" key="6">
    <source>
        <dbReference type="EMBL" id="QNO41831.1"/>
    </source>
</evidence>
<protein>
    <submittedName>
        <fullName evidence="6">S-inosyl-L-homocysteine hydrolase</fullName>
        <ecNumber evidence="6">3.3.1.-</ecNumber>
    </submittedName>
</protein>
<dbReference type="NCBIfam" id="NF004005">
    <property type="entry name" value="PRK05476.2-3"/>
    <property type="match status" value="1"/>
</dbReference>
<dbReference type="Pfam" id="PF00670">
    <property type="entry name" value="AdoHcyase_NAD"/>
    <property type="match status" value="1"/>
</dbReference>
<dbReference type="EMBL" id="MT630674">
    <property type="protein sequence ID" value="QNO41831.1"/>
    <property type="molecule type" value="Genomic_DNA"/>
</dbReference>
<dbReference type="Gene3D" id="3.40.50.720">
    <property type="entry name" value="NAD(P)-binding Rossmann-like Domain"/>
    <property type="match status" value="1"/>
</dbReference>
<dbReference type="PANTHER" id="PTHR23420">
    <property type="entry name" value="ADENOSYLHOMOCYSTEINASE"/>
    <property type="match status" value="1"/>
</dbReference>
<feature type="domain" description="S-adenosyl-L-homocysteine hydrolase NAD binding" evidence="5">
    <location>
        <begin position="1"/>
        <end position="123"/>
    </location>
</feature>